<evidence type="ECO:0000313" key="3">
    <source>
        <dbReference type="EMBL" id="SQA74550.1"/>
    </source>
</evidence>
<dbReference type="Proteomes" id="UP000217301">
    <property type="component" value="Chromosome"/>
</dbReference>
<dbReference type="KEGG" id="cspu:CGC55_13645"/>
<reference evidence="4" key="2">
    <citation type="submission" date="2017-06" db="EMBL/GenBank/DDBJ databases">
        <title>Capnocytophaga spp. assemblies.</title>
        <authorList>
            <person name="Gulvik C.A."/>
        </authorList>
    </citation>
    <scope>NUCLEOTIDE SEQUENCE [LARGE SCALE GENOMIC DNA]</scope>
    <source>
        <strain evidence="4">KC1668</strain>
    </source>
</reference>
<dbReference type="EMBL" id="CP022385">
    <property type="protein sequence ID" value="ATA85670.1"/>
    <property type="molecule type" value="Genomic_DNA"/>
</dbReference>
<evidence type="ECO:0000313" key="2">
    <source>
        <dbReference type="EMBL" id="ATA85670.1"/>
    </source>
</evidence>
<evidence type="ECO:0000313" key="4">
    <source>
        <dbReference type="Proteomes" id="UP000217301"/>
    </source>
</evidence>
<evidence type="ECO:0008006" key="6">
    <source>
        <dbReference type="Google" id="ProtNLM"/>
    </source>
</evidence>
<dbReference type="Proteomes" id="UP000249902">
    <property type="component" value="Unassembled WGS sequence"/>
</dbReference>
<gene>
    <name evidence="1" type="ORF">CGC55_03200</name>
    <name evidence="2" type="ORF">CGC55_13645</name>
    <name evidence="3" type="ORF">NCTC11653_00434</name>
</gene>
<name>A0AAX2I827_CAPSP</name>
<accession>A0AAX2I827</accession>
<organism evidence="3 5">
    <name type="scientific">Capnocytophaga sputigena</name>
    <dbReference type="NCBI Taxonomy" id="1019"/>
    <lineage>
        <taxon>Bacteria</taxon>
        <taxon>Pseudomonadati</taxon>
        <taxon>Bacteroidota</taxon>
        <taxon>Flavobacteriia</taxon>
        <taxon>Flavobacteriales</taxon>
        <taxon>Flavobacteriaceae</taxon>
        <taxon>Capnocytophaga</taxon>
    </lineage>
</organism>
<dbReference type="EMBL" id="UAVP01000003">
    <property type="protein sequence ID" value="SQA74550.1"/>
    <property type="molecule type" value="Genomic_DNA"/>
</dbReference>
<sequence>MYAFQNNILSIPARLLYDDWKVMSYNTYKSYSQRGKLQVTQAGKGQGNEAWVAFESLPVVKGVNVKEFCVRMLGKPEEAHIVTNVLEEYIVPDPEAINFFAEHRKPNGKSLPLPQQREKATSAMILGAIETLLKSRPLTAKAFGKRKTQIWQNISEAVNALNPEKWSFSLPNNPRSLQRKYNQFLTERYATFIHKGEGSDNAKVVTPTMERLFISICCMPNKPYISSVYDIYKQFLYGEIELFDRATGELFNVETDFCDENGNLLEVSESTVKLWLSKAENQLIIAKARNGEYDFSHKLRPHVHRHAPLYSMSKITLDDRDIMHTKLPDGSKVMAYYAYDVMSTALIGIAHSKKKDTELFLDCFRSMFQFTTSYGLGTPMQIEVERHLTGEFADGLLKANNLFPFVRFCNPTNSQEKYAETMIRGKKYGIEKDRHQNVGRHYARRDSNRTTQQKIFDEFNNNYKEAKASYDDIVAMELQEQTLYNNQPHPDQQRFPGKTRLEVFLENVNPNLPQLNRALLAQYIGKCTTTTIRRSQYVTVQYQKYQLPNPQVLTLLAPNNYQVEAYYLPNKDGITEVYLYQNGAFLCTCSPVPTFNRANAEWTQHDEQQYAEAMSYITQFDQMVRTQSVQKLNRLGSLTTPIPTATEVDYTPVDYTETPALNYQEYSKTKVETINKALLDL</sequence>
<reference evidence="3 5" key="3">
    <citation type="submission" date="2018-06" db="EMBL/GenBank/DDBJ databases">
        <authorList>
            <consortium name="Pathogen Informatics"/>
            <person name="Doyle S."/>
        </authorList>
    </citation>
    <scope>NUCLEOTIDE SEQUENCE [LARGE SCALE GENOMIC DNA]</scope>
    <source>
        <strain evidence="3 5">NCTC11653</strain>
    </source>
</reference>
<proteinExistence type="predicted"/>
<keyword evidence="4" id="KW-1185">Reference proteome</keyword>
<dbReference type="RefSeq" id="WP_002681606.1">
    <property type="nucleotide sequence ID" value="NZ_CP022385.1"/>
</dbReference>
<dbReference type="EMBL" id="CP022385">
    <property type="protein sequence ID" value="ATA85582.1"/>
    <property type="molecule type" value="Genomic_DNA"/>
</dbReference>
<reference evidence="1" key="1">
    <citation type="journal article" date="2017" name="Genome Announc.">
        <title>Twelve Complete Reference Genomes of Clinical Isolates in the Capnocytophaga Genus.</title>
        <authorList>
            <person name="Villarma A."/>
            <person name="Gulvik C.A."/>
            <person name="Rowe L.A."/>
            <person name="Sheth M."/>
            <person name="Juieng P."/>
            <person name="Nicholson A.C."/>
            <person name="Loparev V.N."/>
            <person name="McQuiston J.R."/>
        </authorList>
    </citation>
    <scope>NUCLEOTIDE SEQUENCE</scope>
    <source>
        <strain evidence="1">KC1668</strain>
    </source>
</reference>
<evidence type="ECO:0000313" key="5">
    <source>
        <dbReference type="Proteomes" id="UP000249902"/>
    </source>
</evidence>
<protein>
    <recommendedName>
        <fullName evidence="6">Integrase catalytic domain-containing protein</fullName>
    </recommendedName>
</protein>
<dbReference type="KEGG" id="cspu:CGC55_03200"/>
<dbReference type="AlphaFoldDB" id="A0AAX2I827"/>
<evidence type="ECO:0000313" key="1">
    <source>
        <dbReference type="EMBL" id="ATA85582.1"/>
    </source>
</evidence>